<keyword evidence="2 7" id="KW-0812">Transmembrane</keyword>
<feature type="region of interest" description="Disordered" evidence="6">
    <location>
        <begin position="138"/>
        <end position="158"/>
    </location>
</feature>
<protein>
    <submittedName>
        <fullName evidence="8">CtnG</fullName>
    </submittedName>
</protein>
<dbReference type="PANTHER" id="PTHR37278">
    <property type="entry name" value="AUTOPHAGY-RELATED PROTEIN 33-RELATED"/>
    <property type="match status" value="1"/>
</dbReference>
<evidence type="ECO:0000256" key="5">
    <source>
        <dbReference type="ARBA" id="ARBA00038013"/>
    </source>
</evidence>
<evidence type="ECO:0000256" key="4">
    <source>
        <dbReference type="ARBA" id="ARBA00023136"/>
    </source>
</evidence>
<dbReference type="PANTHER" id="PTHR37278:SF1">
    <property type="entry name" value="AUTOPHAGY-RELATED PROTEIN 33-RELATED"/>
    <property type="match status" value="1"/>
</dbReference>
<dbReference type="FunCoup" id="K1WG86">
    <property type="interactions" value="99"/>
</dbReference>
<dbReference type="GO" id="GO:0005741">
    <property type="term" value="C:mitochondrial outer membrane"/>
    <property type="evidence" value="ECO:0007669"/>
    <property type="project" value="TreeGrafter"/>
</dbReference>
<gene>
    <name evidence="8" type="ORF">MBM_09950</name>
</gene>
<dbReference type="InParanoid" id="K1WG86"/>
<dbReference type="OMA" id="WCLSSPR"/>
<evidence type="ECO:0000256" key="6">
    <source>
        <dbReference type="SAM" id="MobiDB-lite"/>
    </source>
</evidence>
<dbReference type="InterPro" id="IPR051668">
    <property type="entry name" value="ATG33"/>
</dbReference>
<dbReference type="Proteomes" id="UP000006753">
    <property type="component" value="Unassembled WGS sequence"/>
</dbReference>
<sequence>MAFKTVSTLKFVGSISLGLLTGFSYSLSTLTLPTFSTLPSATSASKAFSNLAYVSLSQLRALAAISSSSFLFAYLLSPRSQKHPYLLWTSLFVGASGFTEYALQSYRPKSATSTGSVKTKVKKSKGRQMDASYEVLGASDRDSEGTVSGEETDESVNGEEVRQAMEGFMVTQIARTVVAGMAFAMSTVGIWGDGAADIFVIEM</sequence>
<accession>K1WG86</accession>
<feature type="transmembrane region" description="Helical" evidence="7">
    <location>
        <begin position="52"/>
        <end position="76"/>
    </location>
</feature>
<proteinExistence type="inferred from homology"/>
<dbReference type="EMBL" id="JH921479">
    <property type="protein sequence ID" value="EKD11871.1"/>
    <property type="molecule type" value="Genomic_DNA"/>
</dbReference>
<evidence type="ECO:0000256" key="2">
    <source>
        <dbReference type="ARBA" id="ARBA00022692"/>
    </source>
</evidence>
<reference evidence="8 9" key="1">
    <citation type="journal article" date="2012" name="BMC Genomics">
        <title>Sequencing the genome of Marssonina brunnea reveals fungus-poplar co-evolution.</title>
        <authorList>
            <person name="Zhu S."/>
            <person name="Cao Y.-Z."/>
            <person name="Jiang C."/>
            <person name="Tan B.-Y."/>
            <person name="Wang Z."/>
            <person name="Feng S."/>
            <person name="Zhang L."/>
            <person name="Su X.-H."/>
            <person name="Brejova B."/>
            <person name="Vinar T."/>
            <person name="Xu M."/>
            <person name="Wang M.-X."/>
            <person name="Zhang S.-G."/>
            <person name="Huang M.-R."/>
            <person name="Wu R."/>
            <person name="Zhou Y."/>
        </authorList>
    </citation>
    <scope>NUCLEOTIDE SEQUENCE [LARGE SCALE GENOMIC DNA]</scope>
    <source>
        <strain evidence="8 9">MB_m1</strain>
    </source>
</reference>
<dbReference type="AlphaFoldDB" id="K1WG86"/>
<organism evidence="8 9">
    <name type="scientific">Marssonina brunnea f. sp. multigermtubi (strain MB_m1)</name>
    <name type="common">Marssonina leaf spot fungus</name>
    <dbReference type="NCBI Taxonomy" id="1072389"/>
    <lineage>
        <taxon>Eukaryota</taxon>
        <taxon>Fungi</taxon>
        <taxon>Dikarya</taxon>
        <taxon>Ascomycota</taxon>
        <taxon>Pezizomycotina</taxon>
        <taxon>Leotiomycetes</taxon>
        <taxon>Helotiales</taxon>
        <taxon>Drepanopezizaceae</taxon>
        <taxon>Drepanopeziza</taxon>
    </lineage>
</organism>
<dbReference type="GeneID" id="18765885"/>
<comment type="subcellular location">
    <subcellularLocation>
        <location evidence="1">Membrane</location>
        <topology evidence="1">Multi-pass membrane protein</topology>
    </subcellularLocation>
</comment>
<evidence type="ECO:0000256" key="7">
    <source>
        <dbReference type="SAM" id="Phobius"/>
    </source>
</evidence>
<name>K1WG86_MARBU</name>
<dbReference type="GO" id="GO:0016236">
    <property type="term" value="P:macroautophagy"/>
    <property type="evidence" value="ECO:0007669"/>
    <property type="project" value="TreeGrafter"/>
</dbReference>
<dbReference type="OrthoDB" id="5336366at2759"/>
<dbReference type="GO" id="GO:0000422">
    <property type="term" value="P:autophagy of mitochondrion"/>
    <property type="evidence" value="ECO:0007669"/>
    <property type="project" value="TreeGrafter"/>
</dbReference>
<evidence type="ECO:0000313" key="8">
    <source>
        <dbReference type="EMBL" id="EKD11871.1"/>
    </source>
</evidence>
<dbReference type="KEGG" id="mbe:MBM_09950"/>
<evidence type="ECO:0000256" key="1">
    <source>
        <dbReference type="ARBA" id="ARBA00004141"/>
    </source>
</evidence>
<evidence type="ECO:0000313" key="9">
    <source>
        <dbReference type="Proteomes" id="UP000006753"/>
    </source>
</evidence>
<dbReference type="eggNOG" id="ENOG502S77Q">
    <property type="taxonomic scope" value="Eukaryota"/>
</dbReference>
<keyword evidence="4 7" id="KW-0472">Membrane</keyword>
<comment type="similarity">
    <text evidence="5">Belongs to the ATG33 family.</text>
</comment>
<dbReference type="HOGENOM" id="CLU_065432_0_0_1"/>
<keyword evidence="9" id="KW-1185">Reference proteome</keyword>
<evidence type="ECO:0000256" key="3">
    <source>
        <dbReference type="ARBA" id="ARBA00022989"/>
    </source>
</evidence>
<keyword evidence="3 7" id="KW-1133">Transmembrane helix</keyword>
<feature type="transmembrane region" description="Helical" evidence="7">
    <location>
        <begin position="12"/>
        <end position="32"/>
    </location>
</feature>